<feature type="compositionally biased region" description="Basic and acidic residues" evidence="1">
    <location>
        <begin position="1"/>
        <end position="11"/>
    </location>
</feature>
<name>A9TS43_PHYPA</name>
<evidence type="ECO:0000256" key="1">
    <source>
        <dbReference type="SAM" id="MobiDB-lite"/>
    </source>
</evidence>
<dbReference type="PaxDb" id="3218-PP1S302_77V6.1"/>
<feature type="region of interest" description="Disordered" evidence="1">
    <location>
        <begin position="140"/>
        <end position="182"/>
    </location>
</feature>
<gene>
    <name evidence="3" type="primary">LOC112286421</name>
    <name evidence="2" type="ORF">PHYPA_012735</name>
</gene>
<proteinExistence type="predicted"/>
<dbReference type="AlphaFoldDB" id="A9TS43"/>
<dbReference type="HOGENOM" id="CLU_595026_0_0_1"/>
<feature type="compositionally biased region" description="Basic and acidic residues" evidence="1">
    <location>
        <begin position="440"/>
        <end position="453"/>
    </location>
</feature>
<dbReference type="RefSeq" id="XP_024384055.1">
    <property type="nucleotide sequence ID" value="XM_024528287.2"/>
</dbReference>
<feature type="region of interest" description="Disordered" evidence="1">
    <location>
        <begin position="1"/>
        <end position="44"/>
    </location>
</feature>
<dbReference type="EnsemblPlants" id="Pp3c9_15190V3.3">
    <property type="protein sequence ID" value="PAC:32912989.CDS.1"/>
    <property type="gene ID" value="Pp3c9_15190"/>
</dbReference>
<dbReference type="Gramene" id="Pp3c9_15190V3.2">
    <property type="protein sequence ID" value="PAC:32912988.CDS.1"/>
    <property type="gene ID" value="Pp3c9_15190"/>
</dbReference>
<feature type="region of interest" description="Disordered" evidence="1">
    <location>
        <begin position="316"/>
        <end position="350"/>
    </location>
</feature>
<dbReference type="EMBL" id="ABEU02000009">
    <property type="protein sequence ID" value="PNR48260.1"/>
    <property type="molecule type" value="Genomic_DNA"/>
</dbReference>
<sequence>MARSEAVEKGKGSKNRLGSKFFGVSSNSAEKIPPLSSRQKSSRKRALDEVIEIDAEDCCDASTEKRNSVINGSSRKVIRIDPPEREDGHDYKVVEGLGTKNSRVPESSIQEFGSKLSDVCDSQKSQILLSKWKRLPKVLDHQKRSSDRSLRGSLESFSEEKDLLANDVGPSSAAEERKFGKQEKIREHELIRKVLRTAHLAEENERAIEQEEDAILLEKDTVSISSRLKPRASTDRDRKRRAGKGDASPPKQEQKKPRIDVVTTEGSSRSGELKVRTSLTNTWKRLKRENTRNRPSASIDMGISVSEAWKRLREEKVTETSGSSLNGRSDSDLSMRSSDSESDMFEERSKKARYDLSLPCQGREQVCKISEPKETPLRKRLRQGSEFRSSSSSGSHVAHSSYLHNRRWKRPRFEDLMSMKSGSWKRQDRQLQEAAEDSGESSRKRIQCDTPEKPRKKQRK</sequence>
<dbReference type="RefSeq" id="XP_024384057.1">
    <property type="nucleotide sequence ID" value="XM_024528289.2"/>
</dbReference>
<dbReference type="Gramene" id="Pp3c9_15190V3.3">
    <property type="protein sequence ID" value="PAC:32912989.CDS.1"/>
    <property type="gene ID" value="Pp3c9_15190"/>
</dbReference>
<dbReference type="Proteomes" id="UP000006727">
    <property type="component" value="Chromosome 9"/>
</dbReference>
<dbReference type="GeneID" id="112286421"/>
<accession>A9TS43</accession>
<protein>
    <submittedName>
        <fullName evidence="2 3">Uncharacterized protein</fullName>
    </submittedName>
</protein>
<dbReference type="RefSeq" id="XP_024384060.1">
    <property type="nucleotide sequence ID" value="XM_024528292.2"/>
</dbReference>
<keyword evidence="4" id="KW-1185">Reference proteome</keyword>
<dbReference type="RefSeq" id="XP_024384059.1">
    <property type="nucleotide sequence ID" value="XM_024528291.2"/>
</dbReference>
<evidence type="ECO:0000313" key="4">
    <source>
        <dbReference type="Proteomes" id="UP000006727"/>
    </source>
</evidence>
<dbReference type="Gramene" id="Pp3c9_15190V3.1">
    <property type="protein sequence ID" value="PAC:32912987.CDS.1"/>
    <property type="gene ID" value="Pp3c9_15190"/>
</dbReference>
<organism evidence="2">
    <name type="scientific">Physcomitrium patens</name>
    <name type="common">Spreading-leaved earth moss</name>
    <name type="synonym">Physcomitrella patens</name>
    <dbReference type="NCBI Taxonomy" id="3218"/>
    <lineage>
        <taxon>Eukaryota</taxon>
        <taxon>Viridiplantae</taxon>
        <taxon>Streptophyta</taxon>
        <taxon>Embryophyta</taxon>
        <taxon>Bryophyta</taxon>
        <taxon>Bryophytina</taxon>
        <taxon>Bryopsida</taxon>
        <taxon>Funariidae</taxon>
        <taxon>Funariales</taxon>
        <taxon>Funariaceae</taxon>
        <taxon>Physcomitrium</taxon>
    </lineage>
</organism>
<feature type="compositionally biased region" description="Basic and acidic residues" evidence="1">
    <location>
        <begin position="140"/>
        <end position="150"/>
    </location>
</feature>
<reference evidence="2 4" key="2">
    <citation type="journal article" date="2018" name="Plant J.">
        <title>The Physcomitrella patens chromosome-scale assembly reveals moss genome structure and evolution.</title>
        <authorList>
            <person name="Lang D."/>
            <person name="Ullrich K.K."/>
            <person name="Murat F."/>
            <person name="Fuchs J."/>
            <person name="Jenkins J."/>
            <person name="Haas F.B."/>
            <person name="Piednoel M."/>
            <person name="Gundlach H."/>
            <person name="Van Bel M."/>
            <person name="Meyberg R."/>
            <person name="Vives C."/>
            <person name="Morata J."/>
            <person name="Symeonidi A."/>
            <person name="Hiss M."/>
            <person name="Muchero W."/>
            <person name="Kamisugi Y."/>
            <person name="Saleh O."/>
            <person name="Blanc G."/>
            <person name="Decker E.L."/>
            <person name="van Gessel N."/>
            <person name="Grimwood J."/>
            <person name="Hayes R.D."/>
            <person name="Graham S.W."/>
            <person name="Gunter L.E."/>
            <person name="McDaniel S.F."/>
            <person name="Hoernstein S.N.W."/>
            <person name="Larsson A."/>
            <person name="Li F.W."/>
            <person name="Perroud P.F."/>
            <person name="Phillips J."/>
            <person name="Ranjan P."/>
            <person name="Rokshar D.S."/>
            <person name="Rothfels C.J."/>
            <person name="Schneider L."/>
            <person name="Shu S."/>
            <person name="Stevenson D.W."/>
            <person name="Thummler F."/>
            <person name="Tillich M."/>
            <person name="Villarreal Aguilar J.C."/>
            <person name="Widiez T."/>
            <person name="Wong G.K."/>
            <person name="Wymore A."/>
            <person name="Zhang Y."/>
            <person name="Zimmer A.D."/>
            <person name="Quatrano R.S."/>
            <person name="Mayer K.F.X."/>
            <person name="Goodstein D."/>
            <person name="Casacuberta J.M."/>
            <person name="Vandepoele K."/>
            <person name="Reski R."/>
            <person name="Cuming A.C."/>
            <person name="Tuskan G.A."/>
            <person name="Maumus F."/>
            <person name="Salse J."/>
            <person name="Schmutz J."/>
            <person name="Rensing S.A."/>
        </authorList>
    </citation>
    <scope>NUCLEOTIDE SEQUENCE [LARGE SCALE GENOMIC DNA]</scope>
    <source>
        <strain evidence="3 4">cv. Gransden 2004</strain>
    </source>
</reference>
<feature type="region of interest" description="Disordered" evidence="1">
    <location>
        <begin position="226"/>
        <end position="276"/>
    </location>
</feature>
<feature type="region of interest" description="Disordered" evidence="1">
    <location>
        <begin position="76"/>
        <end position="99"/>
    </location>
</feature>
<evidence type="ECO:0000313" key="2">
    <source>
        <dbReference type="EMBL" id="PNR48260.1"/>
    </source>
</evidence>
<reference evidence="3" key="3">
    <citation type="submission" date="2020-12" db="UniProtKB">
        <authorList>
            <consortium name="EnsemblPlants"/>
        </authorList>
    </citation>
    <scope>IDENTIFICATION</scope>
</reference>
<reference evidence="2 4" key="1">
    <citation type="journal article" date="2008" name="Science">
        <title>The Physcomitrella genome reveals evolutionary insights into the conquest of land by plants.</title>
        <authorList>
            <person name="Rensing S."/>
            <person name="Lang D."/>
            <person name="Zimmer A."/>
            <person name="Terry A."/>
            <person name="Salamov A."/>
            <person name="Shapiro H."/>
            <person name="Nishiyama T."/>
            <person name="Perroud P.-F."/>
            <person name="Lindquist E."/>
            <person name="Kamisugi Y."/>
            <person name="Tanahashi T."/>
            <person name="Sakakibara K."/>
            <person name="Fujita T."/>
            <person name="Oishi K."/>
            <person name="Shin-I T."/>
            <person name="Kuroki Y."/>
            <person name="Toyoda A."/>
            <person name="Suzuki Y."/>
            <person name="Hashimoto A."/>
            <person name="Yamaguchi K."/>
            <person name="Sugano A."/>
            <person name="Kohara Y."/>
            <person name="Fujiyama A."/>
            <person name="Anterola A."/>
            <person name="Aoki S."/>
            <person name="Ashton N."/>
            <person name="Barbazuk W.B."/>
            <person name="Barker E."/>
            <person name="Bennetzen J."/>
            <person name="Bezanilla M."/>
            <person name="Blankenship R."/>
            <person name="Cho S.H."/>
            <person name="Dutcher S."/>
            <person name="Estelle M."/>
            <person name="Fawcett J.A."/>
            <person name="Gundlach H."/>
            <person name="Hanada K."/>
            <person name="Heyl A."/>
            <person name="Hicks K.A."/>
            <person name="Hugh J."/>
            <person name="Lohr M."/>
            <person name="Mayer K."/>
            <person name="Melkozernov A."/>
            <person name="Murata T."/>
            <person name="Nelson D."/>
            <person name="Pils B."/>
            <person name="Prigge M."/>
            <person name="Reiss B."/>
            <person name="Renner T."/>
            <person name="Rombauts S."/>
            <person name="Rushton P."/>
            <person name="Sanderfoot A."/>
            <person name="Schween G."/>
            <person name="Shiu S.-H."/>
            <person name="Stueber K."/>
            <person name="Theodoulou F.L."/>
            <person name="Tu H."/>
            <person name="Van de Peer Y."/>
            <person name="Verrier P.J."/>
            <person name="Waters E."/>
            <person name="Wood A."/>
            <person name="Yang L."/>
            <person name="Cove D."/>
            <person name="Cuming A."/>
            <person name="Hasebe M."/>
            <person name="Lucas S."/>
            <person name="Mishler D.B."/>
            <person name="Reski R."/>
            <person name="Grigoriev I."/>
            <person name="Quatrano R.S."/>
            <person name="Boore J.L."/>
        </authorList>
    </citation>
    <scope>NUCLEOTIDE SEQUENCE [LARGE SCALE GENOMIC DNA]</scope>
    <source>
        <strain evidence="3 4">cv. Gransden 2004</strain>
    </source>
</reference>
<dbReference type="EnsemblPlants" id="Pp3c9_15190V3.1">
    <property type="protein sequence ID" value="PAC:32912987.CDS.1"/>
    <property type="gene ID" value="Pp3c9_15190"/>
</dbReference>
<evidence type="ECO:0000313" key="3">
    <source>
        <dbReference type="EnsemblPlants" id="PAC:32912987.CDS.1"/>
    </source>
</evidence>
<dbReference type="RefSeq" id="XP_024384056.1">
    <property type="nucleotide sequence ID" value="XM_024528288.2"/>
</dbReference>
<feature type="region of interest" description="Disordered" evidence="1">
    <location>
        <begin position="367"/>
        <end position="460"/>
    </location>
</feature>
<dbReference type="EnsemblPlants" id="Pp3c9_15190V3.2">
    <property type="protein sequence ID" value="PAC:32912988.CDS.1"/>
    <property type="gene ID" value="Pp3c9_15190"/>
</dbReference>
<feature type="compositionally biased region" description="Low complexity" evidence="1">
    <location>
        <begin position="386"/>
        <end position="401"/>
    </location>
</feature>
<dbReference type="OrthoDB" id="10589633at2759"/>
<dbReference type="RefSeq" id="XP_073392197.1">
    <property type="nucleotide sequence ID" value="XM_073536096.1"/>
</dbReference>
<feature type="compositionally biased region" description="Basic and acidic residues" evidence="1">
    <location>
        <begin position="78"/>
        <end position="93"/>
    </location>
</feature>